<dbReference type="Proteomes" id="UP001633002">
    <property type="component" value="Unassembled WGS sequence"/>
</dbReference>
<accession>A0ABD3HQI4</accession>
<comment type="caution">
    <text evidence="2">The sequence shown here is derived from an EMBL/GenBank/DDBJ whole genome shotgun (WGS) entry which is preliminary data.</text>
</comment>
<protein>
    <submittedName>
        <fullName evidence="2">Uncharacterized protein</fullName>
    </submittedName>
</protein>
<evidence type="ECO:0000313" key="3">
    <source>
        <dbReference type="Proteomes" id="UP001633002"/>
    </source>
</evidence>
<dbReference type="EMBL" id="JBJQOH010000003">
    <property type="protein sequence ID" value="KAL3692530.1"/>
    <property type="molecule type" value="Genomic_DNA"/>
</dbReference>
<keyword evidence="3" id="KW-1185">Reference proteome</keyword>
<evidence type="ECO:0000256" key="1">
    <source>
        <dbReference type="SAM" id="MobiDB-lite"/>
    </source>
</evidence>
<organism evidence="2 3">
    <name type="scientific">Riccia sorocarpa</name>
    <dbReference type="NCBI Taxonomy" id="122646"/>
    <lineage>
        <taxon>Eukaryota</taxon>
        <taxon>Viridiplantae</taxon>
        <taxon>Streptophyta</taxon>
        <taxon>Embryophyta</taxon>
        <taxon>Marchantiophyta</taxon>
        <taxon>Marchantiopsida</taxon>
        <taxon>Marchantiidae</taxon>
        <taxon>Marchantiales</taxon>
        <taxon>Ricciaceae</taxon>
        <taxon>Riccia</taxon>
    </lineage>
</organism>
<dbReference type="AlphaFoldDB" id="A0ABD3HQI4"/>
<feature type="region of interest" description="Disordered" evidence="1">
    <location>
        <begin position="122"/>
        <end position="158"/>
    </location>
</feature>
<proteinExistence type="predicted"/>
<evidence type="ECO:0000313" key="2">
    <source>
        <dbReference type="EMBL" id="KAL3692530.1"/>
    </source>
</evidence>
<gene>
    <name evidence="2" type="ORF">R1sor_006181</name>
</gene>
<reference evidence="2 3" key="1">
    <citation type="submission" date="2024-09" db="EMBL/GenBank/DDBJ databases">
        <title>Chromosome-scale assembly of Riccia sorocarpa.</title>
        <authorList>
            <person name="Paukszto L."/>
        </authorList>
    </citation>
    <scope>NUCLEOTIDE SEQUENCE [LARGE SCALE GENOMIC DNA]</scope>
    <source>
        <strain evidence="2">LP-2024</strain>
        <tissue evidence="2">Aerial parts of the thallus</tissue>
    </source>
</reference>
<feature type="compositionally biased region" description="Polar residues" evidence="1">
    <location>
        <begin position="143"/>
        <end position="152"/>
    </location>
</feature>
<name>A0ABD3HQI4_9MARC</name>
<sequence>MPVPVDQAGPWTTRAWLRPRRDSYVPLSGSKRSLECTIVGTRKRGGREISGDESKAFSPLLLPGLREGRKGVDPGAEFHRSSRRWTQIRRKKVDIIRNRRAGARALRDVLKWNEYALSLGTGKMSEGRLGGSRIQPEEDKSHGSSVSTSTPEGDNGGI</sequence>